<proteinExistence type="predicted"/>
<keyword evidence="2" id="KW-1185">Reference proteome</keyword>
<dbReference type="EMBL" id="JAODIM010000043">
    <property type="protein sequence ID" value="MCU5780472.1"/>
    <property type="molecule type" value="Genomic_DNA"/>
</dbReference>
<gene>
    <name evidence="1" type="ORF">N5923_23550</name>
</gene>
<dbReference type="AlphaFoldDB" id="A0A9J6PYE0"/>
<evidence type="ECO:0000313" key="1">
    <source>
        <dbReference type="EMBL" id="MCU5780472.1"/>
    </source>
</evidence>
<dbReference type="RefSeq" id="WP_267144325.1">
    <property type="nucleotide sequence ID" value="NZ_JAODIL010000081.1"/>
</dbReference>
<sequence>MTLEDTEADACFISLMAAVIEPMTFELAQQEANADHRTEQQDMMMGGFYEGL</sequence>
<dbReference type="Proteomes" id="UP001064262">
    <property type="component" value="Unassembled WGS sequence"/>
</dbReference>
<comment type="caution">
    <text evidence="1">The sequence shown here is derived from an EMBL/GenBank/DDBJ whole genome shotgun (WGS) entry which is preliminary data.</text>
</comment>
<protein>
    <submittedName>
        <fullName evidence="1">Uncharacterized protein</fullName>
    </submittedName>
</protein>
<evidence type="ECO:0000313" key="2">
    <source>
        <dbReference type="Proteomes" id="UP001064262"/>
    </source>
</evidence>
<name>A0A9J6PYE0_9GAMM</name>
<organism evidence="1 2">
    <name type="scientific">Winslowiella arboricola</name>
    <dbReference type="NCBI Taxonomy" id="2978220"/>
    <lineage>
        <taxon>Bacteria</taxon>
        <taxon>Pseudomonadati</taxon>
        <taxon>Pseudomonadota</taxon>
        <taxon>Gammaproteobacteria</taxon>
        <taxon>Enterobacterales</taxon>
        <taxon>Erwiniaceae</taxon>
        <taxon>Winslowiella</taxon>
    </lineage>
</organism>
<accession>A0A9J6PYE0</accession>
<reference evidence="1" key="1">
    <citation type="submission" date="2022-09" db="EMBL/GenBank/DDBJ databases">
        <title>Winslowiella arboricola sp. nov., isolated from bleeding cankers on broadleaf hosts.</title>
        <authorList>
            <person name="Brady C."/>
            <person name="Kaur S."/>
            <person name="Crampton B."/>
            <person name="Maddock D."/>
            <person name="Arnold D."/>
            <person name="Denman S."/>
        </authorList>
    </citation>
    <scope>NUCLEOTIDE SEQUENCE</scope>
    <source>
        <strain evidence="1">BAC 15a-03b</strain>
    </source>
</reference>